<name>A0ABT3L9E5_9CYAN</name>
<dbReference type="Gene3D" id="6.10.250.3150">
    <property type="match status" value="1"/>
</dbReference>
<dbReference type="Gene3D" id="2.70.70.10">
    <property type="entry name" value="Glucose Permease (Domain IIA)"/>
    <property type="match status" value="1"/>
</dbReference>
<dbReference type="PANTHER" id="PTHR21666">
    <property type="entry name" value="PEPTIDASE-RELATED"/>
    <property type="match status" value="1"/>
</dbReference>
<accession>A0ABT3L9E5</accession>
<protein>
    <submittedName>
        <fullName evidence="4">Peptidoglycan DD-metalloendopeptidase family protein</fullName>
    </submittedName>
</protein>
<dbReference type="EMBL" id="JAIHOM010000088">
    <property type="protein sequence ID" value="MCW6037767.1"/>
    <property type="molecule type" value="Genomic_DNA"/>
</dbReference>
<keyword evidence="5" id="KW-1185">Reference proteome</keyword>
<evidence type="ECO:0000259" key="3">
    <source>
        <dbReference type="Pfam" id="PF01551"/>
    </source>
</evidence>
<dbReference type="PANTHER" id="PTHR21666:SF289">
    <property type="entry name" value="L-ALA--D-GLU ENDOPEPTIDASE"/>
    <property type="match status" value="1"/>
</dbReference>
<dbReference type="CDD" id="cd12797">
    <property type="entry name" value="M23_peptidase"/>
    <property type="match status" value="1"/>
</dbReference>
<gene>
    <name evidence="4" type="ORF">K4A83_16030</name>
</gene>
<evidence type="ECO:0000256" key="1">
    <source>
        <dbReference type="ARBA" id="ARBA00022729"/>
    </source>
</evidence>
<feature type="domain" description="M23ase beta-sheet core" evidence="3">
    <location>
        <begin position="207"/>
        <end position="301"/>
    </location>
</feature>
<evidence type="ECO:0000313" key="5">
    <source>
        <dbReference type="Proteomes" id="UP001526426"/>
    </source>
</evidence>
<feature type="coiled-coil region" evidence="2">
    <location>
        <begin position="5"/>
        <end position="32"/>
    </location>
</feature>
<dbReference type="InterPro" id="IPR011055">
    <property type="entry name" value="Dup_hybrid_motif"/>
</dbReference>
<evidence type="ECO:0000313" key="4">
    <source>
        <dbReference type="EMBL" id="MCW6037767.1"/>
    </source>
</evidence>
<keyword evidence="2" id="KW-0175">Coiled coil</keyword>
<sequence length="316" mass="35188">MDLQLNYYQTELEENNRQLQELSAQLNQERQVYAPQLEATVARLRFLQRQSLSSQGWRFLLHSENLNDFFDRRARLKLVYEADREKLAKLQQKSDKIKAQKYQVQEQSQKIAELTQQIATQKSDIEAQFTIQQQLLNQLGGDLAALKAVQEKLAEDSEGISRLIQKRARGSNPIILGGTGQFAVPHQGPVTSTFGWRQHPVLGGKRLHGGIDFAGDVGSPIYASDSGTVIFSGWYGGYGRTVVIDHGDGLTTLYGHASKLYVSEGQPVKQGEAIAEVGTTGLSTGPHLHFEIRRNSQPIDPLTLVQVPTEQLGQLP</sequence>
<dbReference type="Pfam" id="PF01551">
    <property type="entry name" value="Peptidase_M23"/>
    <property type="match status" value="1"/>
</dbReference>
<reference evidence="4 5" key="1">
    <citation type="submission" date="2021-08" db="EMBL/GenBank/DDBJ databases">
        <title>Draft genome sequence of Spirulina subsalsa with high tolerance to salinity and hype-accumulation of phycocyanin.</title>
        <authorList>
            <person name="Pei H."/>
            <person name="Jiang L."/>
        </authorList>
    </citation>
    <scope>NUCLEOTIDE SEQUENCE [LARGE SCALE GENOMIC DNA]</scope>
    <source>
        <strain evidence="4 5">FACHB-351</strain>
    </source>
</reference>
<proteinExistence type="predicted"/>
<evidence type="ECO:0000256" key="2">
    <source>
        <dbReference type="SAM" id="Coils"/>
    </source>
</evidence>
<dbReference type="Proteomes" id="UP001526426">
    <property type="component" value="Unassembled WGS sequence"/>
</dbReference>
<feature type="coiled-coil region" evidence="2">
    <location>
        <begin position="73"/>
        <end position="124"/>
    </location>
</feature>
<dbReference type="InterPro" id="IPR016047">
    <property type="entry name" value="M23ase_b-sheet_dom"/>
</dbReference>
<dbReference type="SUPFAM" id="SSF51261">
    <property type="entry name" value="Duplicated hybrid motif"/>
    <property type="match status" value="1"/>
</dbReference>
<comment type="caution">
    <text evidence="4">The sequence shown here is derived from an EMBL/GenBank/DDBJ whole genome shotgun (WGS) entry which is preliminary data.</text>
</comment>
<keyword evidence="1" id="KW-0732">Signal</keyword>
<dbReference type="InterPro" id="IPR050570">
    <property type="entry name" value="Cell_wall_metabolism_enzyme"/>
</dbReference>
<organism evidence="4 5">
    <name type="scientific">Spirulina subsalsa FACHB-351</name>
    <dbReference type="NCBI Taxonomy" id="234711"/>
    <lineage>
        <taxon>Bacteria</taxon>
        <taxon>Bacillati</taxon>
        <taxon>Cyanobacteriota</taxon>
        <taxon>Cyanophyceae</taxon>
        <taxon>Spirulinales</taxon>
        <taxon>Spirulinaceae</taxon>
        <taxon>Spirulina</taxon>
    </lineage>
</organism>